<dbReference type="CDD" id="cd13426">
    <property type="entry name" value="Peptidase_G1"/>
    <property type="match status" value="1"/>
</dbReference>
<protein>
    <submittedName>
        <fullName evidence="2">Concanavalin A-like lectin/glucanase domain-containing protein</fullName>
    </submittedName>
</protein>
<dbReference type="Proteomes" id="UP001163846">
    <property type="component" value="Unassembled WGS sequence"/>
</dbReference>
<dbReference type="InterPro" id="IPR000250">
    <property type="entry name" value="Peptidase_G1"/>
</dbReference>
<keyword evidence="3" id="KW-1185">Reference proteome</keyword>
<evidence type="ECO:0000256" key="1">
    <source>
        <dbReference type="PIRSR" id="PIRSR600250-50"/>
    </source>
</evidence>
<dbReference type="EMBL" id="MU806374">
    <property type="protein sequence ID" value="KAJ3835825.1"/>
    <property type="molecule type" value="Genomic_DNA"/>
</dbReference>
<feature type="active site" description="Proton acceptor" evidence="1">
    <location>
        <position position="169"/>
    </location>
</feature>
<dbReference type="Gene3D" id="2.60.120.700">
    <property type="entry name" value="Peptidase G1"/>
    <property type="match status" value="1"/>
</dbReference>
<sequence>MPSPKPTDDPLVFPFDEFPREYHAGVSVLSHVGQHIVEVTGRFRLPDIPPNVRTVGDQTAFWVGISGGSVVSQLVQAGVDVRVVEDGLHIRPFMEWIPDPPDYSPVMPALAPGHVIEITIRLQDSWHATVTFRDLGDPSGTPYEVTGFSRFNWRLQQPMMGVYAEWMVEPAIFVKDSERYRSIHPLANFGEVVFTHCSATTNKGNKLDLSESNGRGIRNLDKSKIADTEVDIGSGQGISGFTVRHKGHAKSSEYN</sequence>
<proteinExistence type="predicted"/>
<dbReference type="InterPro" id="IPR038656">
    <property type="entry name" value="Peptidase_G1_sf"/>
</dbReference>
<dbReference type="SUPFAM" id="SSF49899">
    <property type="entry name" value="Concanavalin A-like lectins/glucanases"/>
    <property type="match status" value="1"/>
</dbReference>
<reference evidence="2" key="1">
    <citation type="submission" date="2022-08" db="EMBL/GenBank/DDBJ databases">
        <authorList>
            <consortium name="DOE Joint Genome Institute"/>
            <person name="Min B."/>
            <person name="Riley R."/>
            <person name="Sierra-Patev S."/>
            <person name="Naranjo-Ortiz M."/>
            <person name="Looney B."/>
            <person name="Konkel Z."/>
            <person name="Slot J.C."/>
            <person name="Sakamoto Y."/>
            <person name="Steenwyk J.L."/>
            <person name="Rokas A."/>
            <person name="Carro J."/>
            <person name="Camarero S."/>
            <person name="Ferreira P."/>
            <person name="Molpeceres G."/>
            <person name="Ruiz-Duenas F.J."/>
            <person name="Serrano A."/>
            <person name="Henrissat B."/>
            <person name="Drula E."/>
            <person name="Hughes K.W."/>
            <person name="Mata J.L."/>
            <person name="Ishikawa N.K."/>
            <person name="Vargas-Isla R."/>
            <person name="Ushijima S."/>
            <person name="Smith C.A."/>
            <person name="Ahrendt S."/>
            <person name="Andreopoulos W."/>
            <person name="He G."/>
            <person name="Labutti K."/>
            <person name="Lipzen A."/>
            <person name="Ng V."/>
            <person name="Sandor L."/>
            <person name="Barry K."/>
            <person name="Martinez A.T."/>
            <person name="Xiao Y."/>
            <person name="Gibbons J.G."/>
            <person name="Terashima K."/>
            <person name="Hibbett D.S."/>
            <person name="Grigoriev I.V."/>
        </authorList>
    </citation>
    <scope>NUCLEOTIDE SEQUENCE</scope>
    <source>
        <strain evidence="2">TFB9207</strain>
    </source>
</reference>
<dbReference type="GO" id="GO:0070007">
    <property type="term" value="F:glutamic-type endopeptidase activity"/>
    <property type="evidence" value="ECO:0007669"/>
    <property type="project" value="InterPro"/>
</dbReference>
<dbReference type="Pfam" id="PF01828">
    <property type="entry name" value="Peptidase_A4"/>
    <property type="match status" value="1"/>
</dbReference>
<dbReference type="PANTHER" id="PTHR37536">
    <property type="entry name" value="PUTATIVE (AFU_ORTHOLOGUE AFUA_3G02970)-RELATED"/>
    <property type="match status" value="1"/>
</dbReference>
<comment type="caution">
    <text evidence="2">The sequence shown here is derived from an EMBL/GenBank/DDBJ whole genome shotgun (WGS) entry which is preliminary data.</text>
</comment>
<name>A0AA38P455_9AGAR</name>
<evidence type="ECO:0000313" key="3">
    <source>
        <dbReference type="Proteomes" id="UP001163846"/>
    </source>
</evidence>
<accession>A0AA38P455</accession>
<dbReference type="AlphaFoldDB" id="A0AA38P455"/>
<gene>
    <name evidence="2" type="ORF">F5878DRAFT_644035</name>
</gene>
<dbReference type="GO" id="GO:0006508">
    <property type="term" value="P:proteolysis"/>
    <property type="evidence" value="ECO:0007669"/>
    <property type="project" value="InterPro"/>
</dbReference>
<organism evidence="2 3">
    <name type="scientific">Lentinula raphanica</name>
    <dbReference type="NCBI Taxonomy" id="153919"/>
    <lineage>
        <taxon>Eukaryota</taxon>
        <taxon>Fungi</taxon>
        <taxon>Dikarya</taxon>
        <taxon>Basidiomycota</taxon>
        <taxon>Agaricomycotina</taxon>
        <taxon>Agaricomycetes</taxon>
        <taxon>Agaricomycetidae</taxon>
        <taxon>Agaricales</taxon>
        <taxon>Marasmiineae</taxon>
        <taxon>Omphalotaceae</taxon>
        <taxon>Lentinula</taxon>
    </lineage>
</organism>
<dbReference type="PANTHER" id="PTHR37536:SF1">
    <property type="entry name" value="ASPERGILLOPEPSIN, PUTAITVE (AFU_ORTHOLOGUE AFUA_7G01200)"/>
    <property type="match status" value="1"/>
</dbReference>
<dbReference type="InterPro" id="IPR013320">
    <property type="entry name" value="ConA-like_dom_sf"/>
</dbReference>
<evidence type="ECO:0000313" key="2">
    <source>
        <dbReference type="EMBL" id="KAJ3835825.1"/>
    </source>
</evidence>